<comment type="caution">
    <text evidence="3">The sequence shown here is derived from an EMBL/GenBank/DDBJ whole genome shotgun (WGS) entry which is preliminary data.</text>
</comment>
<sequence length="331" mass="36182">MVRVLRAAAAQMGPTQKADSREHTLGRMLALLEEAAARGATLVVFPELAFTTFFPRWLIEGDALDHYFERGMPNPAVQPLFDRARALGIGFYVGYAELTSGGQRFNCSILVDRDGEVLGRYRKVHLPGSVEPRAGAAYQQLEKRYFEYGDLGFPAFRAGPDWSHAIMGMMICNDRRWPEAWRVLGLQGVELVCVGYNSAAYDPNGGVSEDAALRTFHSKLVTQANAYMNATWAIAVAKAGSEDGSGLIGGSCIVDPNGRIVAEAQTLVDEIVVADLDLDLCRQGKDKMFNFAAHRRPEQYTVITERAGVIEPATLDAVKHQAASRGAGRRS</sequence>
<evidence type="ECO:0000259" key="2">
    <source>
        <dbReference type="PROSITE" id="PS50263"/>
    </source>
</evidence>
<evidence type="ECO:0000256" key="1">
    <source>
        <dbReference type="ARBA" id="ARBA00022801"/>
    </source>
</evidence>
<dbReference type="Pfam" id="PF00795">
    <property type="entry name" value="CN_hydrolase"/>
    <property type="match status" value="1"/>
</dbReference>
<accession>A0ABU8BD25</accession>
<dbReference type="GO" id="GO:0047417">
    <property type="term" value="F:N-carbamoyl-D-amino acid hydrolase activity"/>
    <property type="evidence" value="ECO:0007669"/>
    <property type="project" value="UniProtKB-EC"/>
</dbReference>
<feature type="domain" description="CN hydrolase" evidence="2">
    <location>
        <begin position="5"/>
        <end position="278"/>
    </location>
</feature>
<reference evidence="3 4" key="1">
    <citation type="submission" date="2024-02" db="EMBL/GenBank/DDBJ databases">
        <title>Adaptive strategies in a cosmopolitan and abundant soil bacterium.</title>
        <authorList>
            <person name="Carini P."/>
        </authorList>
    </citation>
    <scope>NUCLEOTIDE SEQUENCE [LARGE SCALE GENOMIC DNA]</scope>
    <source>
        <strain evidence="3 4">AZCC 1608</strain>
    </source>
</reference>
<name>A0ABU8BD25_9BRAD</name>
<dbReference type="InterPro" id="IPR050345">
    <property type="entry name" value="Aliph_Amidase/BUP"/>
</dbReference>
<dbReference type="EC" id="3.5.1.77" evidence="3"/>
<dbReference type="InterPro" id="IPR003010">
    <property type="entry name" value="C-N_Hydrolase"/>
</dbReference>
<dbReference type="PANTHER" id="PTHR43674:SF12">
    <property type="entry name" value="NITRILASE C965.09-RELATED"/>
    <property type="match status" value="1"/>
</dbReference>
<keyword evidence="4" id="KW-1185">Reference proteome</keyword>
<evidence type="ECO:0000313" key="3">
    <source>
        <dbReference type="EMBL" id="MEH2556443.1"/>
    </source>
</evidence>
<proteinExistence type="predicted"/>
<evidence type="ECO:0000313" key="4">
    <source>
        <dbReference type="Proteomes" id="UP001364224"/>
    </source>
</evidence>
<protein>
    <submittedName>
        <fullName evidence="3">Amidohydrolase</fullName>
        <ecNumber evidence="3">3.5.1.77</ecNumber>
    </submittedName>
</protein>
<dbReference type="SUPFAM" id="SSF56317">
    <property type="entry name" value="Carbon-nitrogen hydrolase"/>
    <property type="match status" value="1"/>
</dbReference>
<keyword evidence="1 3" id="KW-0378">Hydrolase</keyword>
<dbReference type="PROSITE" id="PS50263">
    <property type="entry name" value="CN_HYDROLASE"/>
    <property type="match status" value="1"/>
</dbReference>
<gene>
    <name evidence="3" type="ORF">V1286_003972</name>
</gene>
<dbReference type="EMBL" id="JAZHRV010000001">
    <property type="protein sequence ID" value="MEH2556443.1"/>
    <property type="molecule type" value="Genomic_DNA"/>
</dbReference>
<dbReference type="CDD" id="cd07569">
    <property type="entry name" value="DCase"/>
    <property type="match status" value="1"/>
</dbReference>
<dbReference type="InterPro" id="IPR036526">
    <property type="entry name" value="C-N_Hydrolase_sf"/>
</dbReference>
<dbReference type="PANTHER" id="PTHR43674">
    <property type="entry name" value="NITRILASE C965.09-RELATED"/>
    <property type="match status" value="1"/>
</dbReference>
<dbReference type="Proteomes" id="UP001364224">
    <property type="component" value="Unassembled WGS sequence"/>
</dbReference>
<organism evidence="3 4">
    <name type="scientific">Bradyrhizobium algeriense</name>
    <dbReference type="NCBI Taxonomy" id="634784"/>
    <lineage>
        <taxon>Bacteria</taxon>
        <taxon>Pseudomonadati</taxon>
        <taxon>Pseudomonadota</taxon>
        <taxon>Alphaproteobacteria</taxon>
        <taxon>Hyphomicrobiales</taxon>
        <taxon>Nitrobacteraceae</taxon>
        <taxon>Bradyrhizobium</taxon>
    </lineage>
</organism>
<dbReference type="Gene3D" id="3.60.110.10">
    <property type="entry name" value="Carbon-nitrogen hydrolase"/>
    <property type="match status" value="1"/>
</dbReference>